<evidence type="ECO:0000313" key="1">
    <source>
        <dbReference type="EMBL" id="OIP38571.1"/>
    </source>
</evidence>
<proteinExistence type="predicted"/>
<evidence type="ECO:0000313" key="2">
    <source>
        <dbReference type="Proteomes" id="UP000183085"/>
    </source>
</evidence>
<dbReference type="AlphaFoldDB" id="A0A1J5DSY4"/>
<name>A0A1J5DSY4_9BACT</name>
<protein>
    <recommendedName>
        <fullName evidence="3">Sulfurtransferase TusB</fullName>
    </recommendedName>
</protein>
<dbReference type="InterPro" id="IPR007215">
    <property type="entry name" value="Sulphur_relay_TusB/DsrH"/>
</dbReference>
<dbReference type="GO" id="GO:0002143">
    <property type="term" value="P:tRNA wobble position uridine thiolation"/>
    <property type="evidence" value="ECO:0007669"/>
    <property type="project" value="InterPro"/>
</dbReference>
<dbReference type="Gene3D" id="3.40.1260.10">
    <property type="entry name" value="DsrEFH-like"/>
    <property type="match status" value="1"/>
</dbReference>
<dbReference type="STRING" id="1817895.AUJ95_06445"/>
<dbReference type="InterPro" id="IPR027396">
    <property type="entry name" value="DsrEFH-like"/>
</dbReference>
<organism evidence="1 2">
    <name type="scientific">Candidatus Desantisbacteria bacterium CG2_30_40_21</name>
    <dbReference type="NCBI Taxonomy" id="1817895"/>
    <lineage>
        <taxon>Bacteria</taxon>
        <taxon>Candidatus Desantisiibacteriota</taxon>
    </lineage>
</organism>
<sequence>MALYLVDKPNGEIAASVSAMDSDAKVVLIKDGVYLNPSTMHGKVYAMEDDVHARGLKDRLAGKAESIGYPQLVDLIVGNKVVNLA</sequence>
<dbReference type="EMBL" id="MNYI01000174">
    <property type="protein sequence ID" value="OIP38571.1"/>
    <property type="molecule type" value="Genomic_DNA"/>
</dbReference>
<gene>
    <name evidence="1" type="ORF">AUJ95_06445</name>
</gene>
<evidence type="ECO:0008006" key="3">
    <source>
        <dbReference type="Google" id="ProtNLM"/>
    </source>
</evidence>
<reference evidence="1 2" key="1">
    <citation type="journal article" date="2016" name="Environ. Microbiol.">
        <title>Genomic resolution of a cold subsurface aquifer community provides metabolic insights for novel microbes adapted to high CO concentrations.</title>
        <authorList>
            <person name="Probst A.J."/>
            <person name="Castelle C.J."/>
            <person name="Singh A."/>
            <person name="Brown C.T."/>
            <person name="Anantharaman K."/>
            <person name="Sharon I."/>
            <person name="Hug L.A."/>
            <person name="Burstein D."/>
            <person name="Emerson J.B."/>
            <person name="Thomas B.C."/>
            <person name="Banfield J.F."/>
        </authorList>
    </citation>
    <scope>NUCLEOTIDE SEQUENCE [LARGE SCALE GENOMIC DNA]</scope>
    <source>
        <strain evidence="1">CG2_30_40_21</strain>
    </source>
</reference>
<accession>A0A1J5DSY4</accession>
<dbReference type="Pfam" id="PF04077">
    <property type="entry name" value="DsrH"/>
    <property type="match status" value="1"/>
</dbReference>
<comment type="caution">
    <text evidence="1">The sequence shown here is derived from an EMBL/GenBank/DDBJ whole genome shotgun (WGS) entry which is preliminary data.</text>
</comment>
<dbReference type="Proteomes" id="UP000183085">
    <property type="component" value="Unassembled WGS sequence"/>
</dbReference>
<dbReference type="SUPFAM" id="SSF75169">
    <property type="entry name" value="DsrEFH-like"/>
    <property type="match status" value="1"/>
</dbReference>
<dbReference type="GO" id="GO:0005737">
    <property type="term" value="C:cytoplasm"/>
    <property type="evidence" value="ECO:0007669"/>
    <property type="project" value="InterPro"/>
</dbReference>